<dbReference type="AlphaFoldDB" id="A0AAN9A9N4"/>
<evidence type="ECO:0000313" key="2">
    <source>
        <dbReference type="Proteomes" id="UP001381693"/>
    </source>
</evidence>
<gene>
    <name evidence="1" type="ORF">SK128_007455</name>
</gene>
<organism evidence="1 2">
    <name type="scientific">Halocaridina rubra</name>
    <name type="common">Hawaiian red shrimp</name>
    <dbReference type="NCBI Taxonomy" id="373956"/>
    <lineage>
        <taxon>Eukaryota</taxon>
        <taxon>Metazoa</taxon>
        <taxon>Ecdysozoa</taxon>
        <taxon>Arthropoda</taxon>
        <taxon>Crustacea</taxon>
        <taxon>Multicrustacea</taxon>
        <taxon>Malacostraca</taxon>
        <taxon>Eumalacostraca</taxon>
        <taxon>Eucarida</taxon>
        <taxon>Decapoda</taxon>
        <taxon>Pleocyemata</taxon>
        <taxon>Caridea</taxon>
        <taxon>Atyoidea</taxon>
        <taxon>Atyidae</taxon>
        <taxon>Halocaridina</taxon>
    </lineage>
</organism>
<protein>
    <submittedName>
        <fullName evidence="1">Uncharacterized protein</fullName>
    </submittedName>
</protein>
<dbReference type="Proteomes" id="UP001381693">
    <property type="component" value="Unassembled WGS sequence"/>
</dbReference>
<proteinExistence type="predicted"/>
<accession>A0AAN9A9N4</accession>
<evidence type="ECO:0000313" key="1">
    <source>
        <dbReference type="EMBL" id="KAK7077140.1"/>
    </source>
</evidence>
<dbReference type="InterPro" id="IPR015943">
    <property type="entry name" value="WD40/YVTN_repeat-like_dom_sf"/>
</dbReference>
<dbReference type="Gene3D" id="2.130.10.10">
    <property type="entry name" value="YVTN repeat-like/Quinoprotein amine dehydrogenase"/>
    <property type="match status" value="1"/>
</dbReference>
<dbReference type="PANTHER" id="PTHR32215">
    <property type="entry name" value="CILIA- AND FLAGELLA-ASSOCIATED PROTEIN 57"/>
    <property type="match status" value="1"/>
</dbReference>
<keyword evidence="2" id="KW-1185">Reference proteome</keyword>
<dbReference type="PANTHER" id="PTHR32215:SF0">
    <property type="entry name" value="CILIA- AND FLAGELLA-ASSOCIATED PROTEIN 57"/>
    <property type="match status" value="1"/>
</dbReference>
<sequence length="67" mass="7149">MSSPLVEPEYVFGLRGGVHQSVVYIDTEIVAYPAGAFLVLHNTSTHAQSFISLAEENSPTALAISSK</sequence>
<reference evidence="1 2" key="1">
    <citation type="submission" date="2023-11" db="EMBL/GenBank/DDBJ databases">
        <title>Halocaridina rubra genome assembly.</title>
        <authorList>
            <person name="Smith C."/>
        </authorList>
    </citation>
    <scope>NUCLEOTIDE SEQUENCE [LARGE SCALE GENOMIC DNA]</scope>
    <source>
        <strain evidence="1">EP-1</strain>
        <tissue evidence="1">Whole</tissue>
    </source>
</reference>
<name>A0AAN9A9N4_HALRR</name>
<comment type="caution">
    <text evidence="1">The sequence shown here is derived from an EMBL/GenBank/DDBJ whole genome shotgun (WGS) entry which is preliminary data.</text>
</comment>
<dbReference type="EMBL" id="JAXCGZ010009467">
    <property type="protein sequence ID" value="KAK7077140.1"/>
    <property type="molecule type" value="Genomic_DNA"/>
</dbReference>
<feature type="non-terminal residue" evidence="1">
    <location>
        <position position="67"/>
    </location>
</feature>
<dbReference type="InterPro" id="IPR052993">
    <property type="entry name" value="CFA-57"/>
</dbReference>